<dbReference type="EMBL" id="MU004181">
    <property type="protein sequence ID" value="KAF2502069.1"/>
    <property type="molecule type" value="Genomic_DNA"/>
</dbReference>
<sequence>MAPIATAFNFSLTRHTHLVSQLSVLHVVSTIGTFSWFVSRLSGKQCMYQLDILSSRLLGQVPPVFSILELLRLCLLLGRVCSHSSQIS</sequence>
<accession>A0A6A6RBH2</accession>
<organism evidence="1 2">
    <name type="scientific">Lophium mytilinum</name>
    <dbReference type="NCBI Taxonomy" id="390894"/>
    <lineage>
        <taxon>Eukaryota</taxon>
        <taxon>Fungi</taxon>
        <taxon>Dikarya</taxon>
        <taxon>Ascomycota</taxon>
        <taxon>Pezizomycotina</taxon>
        <taxon>Dothideomycetes</taxon>
        <taxon>Pleosporomycetidae</taxon>
        <taxon>Mytilinidiales</taxon>
        <taxon>Mytilinidiaceae</taxon>
        <taxon>Lophium</taxon>
    </lineage>
</organism>
<name>A0A6A6RBH2_9PEZI</name>
<evidence type="ECO:0000313" key="2">
    <source>
        <dbReference type="Proteomes" id="UP000799750"/>
    </source>
</evidence>
<gene>
    <name evidence="1" type="ORF">BU16DRAFT_520938</name>
</gene>
<dbReference type="Proteomes" id="UP000799750">
    <property type="component" value="Unassembled WGS sequence"/>
</dbReference>
<proteinExistence type="predicted"/>
<keyword evidence="2" id="KW-1185">Reference proteome</keyword>
<dbReference type="AlphaFoldDB" id="A0A6A6RBH2"/>
<reference evidence="1" key="1">
    <citation type="journal article" date="2020" name="Stud. Mycol.">
        <title>101 Dothideomycetes genomes: a test case for predicting lifestyles and emergence of pathogens.</title>
        <authorList>
            <person name="Haridas S."/>
            <person name="Albert R."/>
            <person name="Binder M."/>
            <person name="Bloem J."/>
            <person name="Labutti K."/>
            <person name="Salamov A."/>
            <person name="Andreopoulos B."/>
            <person name="Baker S."/>
            <person name="Barry K."/>
            <person name="Bills G."/>
            <person name="Bluhm B."/>
            <person name="Cannon C."/>
            <person name="Castanera R."/>
            <person name="Culley D."/>
            <person name="Daum C."/>
            <person name="Ezra D."/>
            <person name="Gonzalez J."/>
            <person name="Henrissat B."/>
            <person name="Kuo A."/>
            <person name="Liang C."/>
            <person name="Lipzen A."/>
            <person name="Lutzoni F."/>
            <person name="Magnuson J."/>
            <person name="Mondo S."/>
            <person name="Nolan M."/>
            <person name="Ohm R."/>
            <person name="Pangilinan J."/>
            <person name="Park H.-J."/>
            <person name="Ramirez L."/>
            <person name="Alfaro M."/>
            <person name="Sun H."/>
            <person name="Tritt A."/>
            <person name="Yoshinaga Y."/>
            <person name="Zwiers L.-H."/>
            <person name="Turgeon B."/>
            <person name="Goodwin S."/>
            <person name="Spatafora J."/>
            <person name="Crous P."/>
            <person name="Grigoriev I."/>
        </authorList>
    </citation>
    <scope>NUCLEOTIDE SEQUENCE</scope>
    <source>
        <strain evidence="1">CBS 269.34</strain>
    </source>
</reference>
<protein>
    <submittedName>
        <fullName evidence="1">Uncharacterized protein</fullName>
    </submittedName>
</protein>
<evidence type="ECO:0000313" key="1">
    <source>
        <dbReference type="EMBL" id="KAF2502069.1"/>
    </source>
</evidence>